<dbReference type="Gene3D" id="3.40.190.10">
    <property type="entry name" value="Periplasmic binding protein-like II"/>
    <property type="match status" value="2"/>
</dbReference>
<gene>
    <name evidence="15" type="ORF">UFOPK1650_00205</name>
</gene>
<dbReference type="HAMAP" id="MF_00079">
    <property type="entry name" value="HisG_Long"/>
    <property type="match status" value="1"/>
</dbReference>
<dbReference type="Pfam" id="PF01634">
    <property type="entry name" value="HisG"/>
    <property type="match status" value="1"/>
</dbReference>
<keyword evidence="6" id="KW-0963">Cytoplasm</keyword>
<dbReference type="GO" id="GO:0003879">
    <property type="term" value="F:ATP phosphoribosyltransferase activity"/>
    <property type="evidence" value="ECO:0007669"/>
    <property type="project" value="UniProtKB-EC"/>
</dbReference>
<keyword evidence="9" id="KW-0808">Transferase</keyword>
<dbReference type="AlphaFoldDB" id="A0A6J6DDJ7"/>
<dbReference type="InterPro" id="IPR013820">
    <property type="entry name" value="ATP_PRibTrfase_cat"/>
</dbReference>
<evidence type="ECO:0000256" key="9">
    <source>
        <dbReference type="ARBA" id="ARBA00022679"/>
    </source>
</evidence>
<dbReference type="SUPFAM" id="SSF53850">
    <property type="entry name" value="Periplasmic binding protein-like II"/>
    <property type="match status" value="1"/>
</dbReference>
<evidence type="ECO:0000256" key="7">
    <source>
        <dbReference type="ARBA" id="ARBA00022605"/>
    </source>
</evidence>
<proteinExistence type="inferred from homology"/>
<evidence type="ECO:0000259" key="13">
    <source>
        <dbReference type="Pfam" id="PF01634"/>
    </source>
</evidence>
<dbReference type="GO" id="GO:0005524">
    <property type="term" value="F:ATP binding"/>
    <property type="evidence" value="ECO:0007669"/>
    <property type="project" value="UniProtKB-KW"/>
</dbReference>
<dbReference type="Pfam" id="PF08029">
    <property type="entry name" value="HisG_C"/>
    <property type="match status" value="1"/>
</dbReference>
<dbReference type="PANTHER" id="PTHR21403:SF8">
    <property type="entry name" value="ATP PHOSPHORIBOSYLTRANSFERASE"/>
    <property type="match status" value="1"/>
</dbReference>
<evidence type="ECO:0000256" key="10">
    <source>
        <dbReference type="ARBA" id="ARBA00022741"/>
    </source>
</evidence>
<keyword evidence="8" id="KW-0328">Glycosyltransferase</keyword>
<evidence type="ECO:0000259" key="14">
    <source>
        <dbReference type="Pfam" id="PF08029"/>
    </source>
</evidence>
<dbReference type="InterPro" id="IPR013115">
    <property type="entry name" value="HisG_C"/>
</dbReference>
<evidence type="ECO:0000256" key="1">
    <source>
        <dbReference type="ARBA" id="ARBA00000915"/>
    </source>
</evidence>
<keyword evidence="10" id="KW-0547">Nucleotide-binding</keyword>
<dbReference type="GO" id="GO:0000287">
    <property type="term" value="F:magnesium ion binding"/>
    <property type="evidence" value="ECO:0007669"/>
    <property type="project" value="InterPro"/>
</dbReference>
<evidence type="ECO:0000256" key="6">
    <source>
        <dbReference type="ARBA" id="ARBA00022490"/>
    </source>
</evidence>
<organism evidence="15">
    <name type="scientific">freshwater metagenome</name>
    <dbReference type="NCBI Taxonomy" id="449393"/>
    <lineage>
        <taxon>unclassified sequences</taxon>
        <taxon>metagenomes</taxon>
        <taxon>ecological metagenomes</taxon>
    </lineage>
</organism>
<reference evidence="15" key="1">
    <citation type="submission" date="2020-05" db="EMBL/GenBank/DDBJ databases">
        <authorList>
            <person name="Chiriac C."/>
            <person name="Salcher M."/>
            <person name="Ghai R."/>
            <person name="Kavagutti S V."/>
        </authorList>
    </citation>
    <scope>NUCLEOTIDE SEQUENCE</scope>
</reference>
<dbReference type="UniPathway" id="UPA00031">
    <property type="reaction ID" value="UER00006"/>
</dbReference>
<evidence type="ECO:0000256" key="5">
    <source>
        <dbReference type="ARBA" id="ARBA00020998"/>
    </source>
</evidence>
<comment type="pathway">
    <text evidence="3">Amino-acid biosynthesis; L-histidine biosynthesis; L-histidine from 5-phospho-alpha-D-ribose 1-diphosphate: step 1/9.</text>
</comment>
<protein>
    <recommendedName>
        <fullName evidence="5">ATP phosphoribosyltransferase</fullName>
        <ecNumber evidence="4">2.4.2.17</ecNumber>
    </recommendedName>
</protein>
<keyword evidence="7" id="KW-0028">Amino-acid biosynthesis</keyword>
<dbReference type="Gene3D" id="3.30.70.120">
    <property type="match status" value="1"/>
</dbReference>
<dbReference type="GO" id="GO:0005737">
    <property type="term" value="C:cytoplasm"/>
    <property type="evidence" value="ECO:0007669"/>
    <property type="project" value="UniProtKB-SubCell"/>
</dbReference>
<dbReference type="EMBL" id="CAEZTJ010000013">
    <property type="protein sequence ID" value="CAB4561456.1"/>
    <property type="molecule type" value="Genomic_DNA"/>
</dbReference>
<evidence type="ECO:0000256" key="12">
    <source>
        <dbReference type="ARBA" id="ARBA00023102"/>
    </source>
</evidence>
<keyword evidence="11" id="KW-0067">ATP-binding</keyword>
<dbReference type="InterPro" id="IPR018198">
    <property type="entry name" value="ATP_PRibTrfase_CS"/>
</dbReference>
<evidence type="ECO:0000256" key="8">
    <source>
        <dbReference type="ARBA" id="ARBA00022676"/>
    </source>
</evidence>
<dbReference type="PROSITE" id="PS01316">
    <property type="entry name" value="ATP_P_PHORIBOSYLTR"/>
    <property type="match status" value="1"/>
</dbReference>
<dbReference type="InterPro" id="IPR015867">
    <property type="entry name" value="N-reg_PII/ATP_PRibTrfase_C"/>
</dbReference>
<dbReference type="EC" id="2.4.2.17" evidence="4"/>
<evidence type="ECO:0000256" key="4">
    <source>
        <dbReference type="ARBA" id="ARBA00011946"/>
    </source>
</evidence>
<evidence type="ECO:0000256" key="11">
    <source>
        <dbReference type="ARBA" id="ARBA00022840"/>
    </source>
</evidence>
<dbReference type="NCBIfam" id="TIGR03455">
    <property type="entry name" value="HisG_C-term"/>
    <property type="match status" value="1"/>
</dbReference>
<dbReference type="InterPro" id="IPR011322">
    <property type="entry name" value="N-reg_PII-like_a/b"/>
</dbReference>
<dbReference type="FunFam" id="3.30.70.120:FF:000003">
    <property type="entry name" value="ATP phosphoribosyltransferase"/>
    <property type="match status" value="1"/>
</dbReference>
<feature type="domain" description="ATP phosphoribosyltransferase catalytic" evidence="13">
    <location>
        <begin position="50"/>
        <end position="190"/>
    </location>
</feature>
<evidence type="ECO:0000313" key="15">
    <source>
        <dbReference type="EMBL" id="CAB4561456.1"/>
    </source>
</evidence>
<comment type="subcellular location">
    <subcellularLocation>
        <location evidence="2">Cytoplasm</location>
    </subcellularLocation>
</comment>
<name>A0A6J6DDJ7_9ZZZZ</name>
<keyword evidence="12" id="KW-0368">Histidine biosynthesis</keyword>
<dbReference type="SUPFAM" id="SSF54913">
    <property type="entry name" value="GlnB-like"/>
    <property type="match status" value="1"/>
</dbReference>
<dbReference type="InterPro" id="IPR001348">
    <property type="entry name" value="ATP_PRibTrfase_HisG"/>
</dbReference>
<comment type="catalytic activity">
    <reaction evidence="1">
        <text>1-(5-phospho-beta-D-ribosyl)-ATP + diphosphate = 5-phospho-alpha-D-ribose 1-diphosphate + ATP</text>
        <dbReference type="Rhea" id="RHEA:18473"/>
        <dbReference type="ChEBI" id="CHEBI:30616"/>
        <dbReference type="ChEBI" id="CHEBI:33019"/>
        <dbReference type="ChEBI" id="CHEBI:58017"/>
        <dbReference type="ChEBI" id="CHEBI:73183"/>
        <dbReference type="EC" id="2.4.2.17"/>
    </reaction>
</comment>
<dbReference type="GO" id="GO:0000105">
    <property type="term" value="P:L-histidine biosynthetic process"/>
    <property type="evidence" value="ECO:0007669"/>
    <property type="project" value="UniProtKB-UniPathway"/>
</dbReference>
<accession>A0A6J6DDJ7</accession>
<evidence type="ECO:0000256" key="2">
    <source>
        <dbReference type="ARBA" id="ARBA00004496"/>
    </source>
</evidence>
<sequence length="280" mass="30623">MPLKVALPNKGSLAEPAISIFRSAGYRQRSDAKDLIFLDPENEIEFYYLRPRDIATYVGSGELDLGITGRDLLLDSGASAQEILDLEFGRSTMRFAAPDGSGIQSLVDIKGKRIATSYPRLVDEYIKEAGINATIVELDGAIESAVRLGVADLIADVVATGSTLRQAGLVAFGEPLSISTAILIARSKDPSFDLVVRRLQGVVFARQYVLIDYDISQENLTAACEVTPGFESPTISPLQKEAWFAVRAMVPRREMHQIMDRLYGMGARGILITEIHSCRL</sequence>
<dbReference type="PANTHER" id="PTHR21403">
    <property type="entry name" value="ATP PHOSPHORIBOSYLTRANSFERASE ATP-PRTASE"/>
    <property type="match status" value="1"/>
</dbReference>
<dbReference type="InterPro" id="IPR020621">
    <property type="entry name" value="ATP-PRT_HisG_long"/>
</dbReference>
<evidence type="ECO:0000256" key="3">
    <source>
        <dbReference type="ARBA" id="ARBA00004667"/>
    </source>
</evidence>
<feature type="domain" description="Histidine biosynthesis HisG C-terminal" evidence="14">
    <location>
        <begin position="205"/>
        <end position="276"/>
    </location>
</feature>
<dbReference type="NCBIfam" id="TIGR00070">
    <property type="entry name" value="hisG"/>
    <property type="match status" value="1"/>
</dbReference>